<protein>
    <recommendedName>
        <fullName evidence="3">DUF2267 domain-containing protein</fullName>
    </recommendedName>
</protein>
<dbReference type="KEGG" id="och:CES85_4401"/>
<reference evidence="1 2" key="1">
    <citation type="submission" date="2017-07" db="EMBL/GenBank/DDBJ databases">
        <title>Phylogenetic study on the rhizospheric bacterium Ochrobactrum sp. A44.</title>
        <authorList>
            <person name="Krzyzanowska D.M."/>
            <person name="Ossowicki A."/>
            <person name="Rajewska M."/>
            <person name="Maciag T."/>
            <person name="Kaczynski Z."/>
            <person name="Czerwicka M."/>
            <person name="Jafra S."/>
        </authorList>
    </citation>
    <scope>NUCLEOTIDE SEQUENCE [LARGE SCALE GENOMIC DNA]</scope>
    <source>
        <strain evidence="1 2">A44</strain>
    </source>
</reference>
<proteinExistence type="predicted"/>
<dbReference type="OrthoDB" id="8445163at2"/>
<evidence type="ECO:0000313" key="1">
    <source>
        <dbReference type="EMBL" id="ASV83619.1"/>
    </source>
</evidence>
<dbReference type="EMBL" id="CP022603">
    <property type="protein sequence ID" value="ASV83619.1"/>
    <property type="molecule type" value="Genomic_DNA"/>
</dbReference>
<organism evidence="1 2">
    <name type="scientific">Ochrobactrum quorumnocens</name>
    <dbReference type="NCBI Taxonomy" id="271865"/>
    <lineage>
        <taxon>Bacteria</taxon>
        <taxon>Pseudomonadati</taxon>
        <taxon>Pseudomonadota</taxon>
        <taxon>Alphaproteobacteria</taxon>
        <taxon>Hyphomicrobiales</taxon>
        <taxon>Brucellaceae</taxon>
        <taxon>Brucella/Ochrobactrum group</taxon>
        <taxon>Ochrobactrum</taxon>
    </lineage>
</organism>
<evidence type="ECO:0000313" key="2">
    <source>
        <dbReference type="Proteomes" id="UP000215256"/>
    </source>
</evidence>
<evidence type="ECO:0008006" key="3">
    <source>
        <dbReference type="Google" id="ProtNLM"/>
    </source>
</evidence>
<dbReference type="Proteomes" id="UP000215256">
    <property type="component" value="Chromosome 2"/>
</dbReference>
<accession>A0A248UBA0</accession>
<gene>
    <name evidence="1" type="ORF">CES85_4401</name>
</gene>
<sequence>MSIQSLIDTVANRVNIEQPLAEKLTGSVFSVLQHSTPEIGEKVFVLLPDAKPLAANHDVLAAGSDGFMGTFSGLMDTFAGEKMSALLKAAASLRSSGLSSEQITDAGNQVFLYIRERDPDLVDQLFIAAPSIKEHFGL</sequence>
<name>A0A248UBA0_9HYPH</name>
<dbReference type="RefSeq" id="WP_095444554.1">
    <property type="nucleotide sequence ID" value="NZ_CP022603.1"/>
</dbReference>
<dbReference type="AlphaFoldDB" id="A0A248UBA0"/>